<name>A0A345ZXA0_9HYPH</name>
<evidence type="ECO:0000313" key="1">
    <source>
        <dbReference type="EMBL" id="AXK81547.1"/>
    </source>
</evidence>
<dbReference type="AlphaFoldDB" id="A0A345ZXA0"/>
<proteinExistence type="predicted"/>
<reference evidence="1 2" key="1">
    <citation type="submission" date="2018-07" db="EMBL/GenBank/DDBJ databases">
        <authorList>
            <person name="Quirk P.G."/>
            <person name="Krulwich T.A."/>
        </authorList>
    </citation>
    <scope>NUCLEOTIDE SEQUENCE [LARGE SCALE GENOMIC DNA]</scope>
    <source>
        <strain evidence="1 2">CC-BB4</strain>
    </source>
</reference>
<accession>A0A345ZXA0</accession>
<evidence type="ECO:0000313" key="2">
    <source>
        <dbReference type="Proteomes" id="UP000254889"/>
    </source>
</evidence>
<dbReference type="Proteomes" id="UP000254889">
    <property type="component" value="Chromosome"/>
</dbReference>
<organism evidence="1 2">
    <name type="scientific">Pseudolabrys taiwanensis</name>
    <dbReference type="NCBI Taxonomy" id="331696"/>
    <lineage>
        <taxon>Bacteria</taxon>
        <taxon>Pseudomonadati</taxon>
        <taxon>Pseudomonadota</taxon>
        <taxon>Alphaproteobacteria</taxon>
        <taxon>Hyphomicrobiales</taxon>
        <taxon>Xanthobacteraceae</taxon>
        <taxon>Pseudolabrys</taxon>
    </lineage>
</organism>
<protein>
    <submittedName>
        <fullName evidence="1">Uncharacterized protein</fullName>
    </submittedName>
</protein>
<sequence>MSILLIYASAYNTSIYAFAYNQESYCEVDIIGQFLRMKLEGVHGSLKATRCRAERIEMARAV</sequence>
<gene>
    <name evidence="1" type="ORF">DW352_14100</name>
</gene>
<dbReference type="EMBL" id="CP031417">
    <property type="protein sequence ID" value="AXK81547.1"/>
    <property type="molecule type" value="Genomic_DNA"/>
</dbReference>
<dbReference type="KEGG" id="ptaw:DW352_14100"/>
<keyword evidence="2" id="KW-1185">Reference proteome</keyword>